<dbReference type="Proteomes" id="UP000503003">
    <property type="component" value="Chromosome 1"/>
</dbReference>
<dbReference type="PANTHER" id="PTHR43695:SF1">
    <property type="entry name" value="RHAMNOGALACTURONAN ACETYLESTERASE"/>
    <property type="match status" value="1"/>
</dbReference>
<feature type="signal peptide" evidence="3">
    <location>
        <begin position="1"/>
        <end position="25"/>
    </location>
</feature>
<sequence length="303" mass="33728">MRFYRTTLSLAVCSLLAACSSGHNTTIVTPTKGSAVTIHMVGDSTMANYEHQRPQMGWGEALPKFFDQQTAVNNWARGGRSSLSYHDYSLTGVPHWPNIKPAIAEGDYVIIQFGHNDQKTAERADYNLFWTYAFCNDGNNSTADDAENCKDKDRSYYLNLKSYVEDVKAAGATPILISPIVRGYFESSEITEKGQHNLTELNKDEPYARGNYPAAMEALAARYNIAYVDLTEATKKIVESYGQEKAYNELYTYDKVKSTSTDRTHPVELFATLIAQAAAEGIKANPSLTELQAHIVEYKAPTQ</sequence>
<gene>
    <name evidence="5" type="ORF">G5S32_01050</name>
</gene>
<dbReference type="Pfam" id="PF13472">
    <property type="entry name" value="Lipase_GDSL_2"/>
    <property type="match status" value="1"/>
</dbReference>
<feature type="chain" id="PRO_5026350334" evidence="3">
    <location>
        <begin position="26"/>
        <end position="303"/>
    </location>
</feature>
<dbReference type="PANTHER" id="PTHR43695">
    <property type="entry name" value="PUTATIVE (AFU_ORTHOLOGUE AFUA_2G17250)-RELATED"/>
    <property type="match status" value="1"/>
</dbReference>
<dbReference type="RefSeq" id="WP_165310084.1">
    <property type="nucleotide sequence ID" value="NZ_CP049331.1"/>
</dbReference>
<protein>
    <submittedName>
        <fullName evidence="5">Rhamnogalacturonan acetylesterase</fullName>
    </submittedName>
</protein>
<evidence type="ECO:0000313" key="6">
    <source>
        <dbReference type="Proteomes" id="UP000503003"/>
    </source>
</evidence>
<dbReference type="InterPro" id="IPR036514">
    <property type="entry name" value="SGNH_hydro_sf"/>
</dbReference>
<comment type="similarity">
    <text evidence="1">Belongs to the 'GDSL' lipolytic enzyme family.</text>
</comment>
<accession>A0A6G7CF21</accession>
<dbReference type="PROSITE" id="PS51257">
    <property type="entry name" value="PROKAR_LIPOPROTEIN"/>
    <property type="match status" value="1"/>
</dbReference>
<dbReference type="SUPFAM" id="SSF52266">
    <property type="entry name" value="SGNH hydrolase"/>
    <property type="match status" value="1"/>
</dbReference>
<evidence type="ECO:0000256" key="1">
    <source>
        <dbReference type="ARBA" id="ARBA00008668"/>
    </source>
</evidence>
<dbReference type="Gene3D" id="3.40.50.1110">
    <property type="entry name" value="SGNH hydrolase"/>
    <property type="match status" value="1"/>
</dbReference>
<evidence type="ECO:0000256" key="2">
    <source>
        <dbReference type="ARBA" id="ARBA00022801"/>
    </source>
</evidence>
<organism evidence="5 6">
    <name type="scientific">Vibrio ziniensis</name>
    <dbReference type="NCBI Taxonomy" id="2711221"/>
    <lineage>
        <taxon>Bacteria</taxon>
        <taxon>Pseudomonadati</taxon>
        <taxon>Pseudomonadota</taxon>
        <taxon>Gammaproteobacteria</taxon>
        <taxon>Vibrionales</taxon>
        <taxon>Vibrionaceae</taxon>
        <taxon>Vibrio</taxon>
    </lineage>
</organism>
<dbReference type="GO" id="GO:0016788">
    <property type="term" value="F:hydrolase activity, acting on ester bonds"/>
    <property type="evidence" value="ECO:0007669"/>
    <property type="project" value="UniProtKB-ARBA"/>
</dbReference>
<dbReference type="AlphaFoldDB" id="A0A6G7CF21"/>
<keyword evidence="3" id="KW-0732">Signal</keyword>
<evidence type="ECO:0000256" key="3">
    <source>
        <dbReference type="SAM" id="SignalP"/>
    </source>
</evidence>
<evidence type="ECO:0000259" key="4">
    <source>
        <dbReference type="Pfam" id="PF13472"/>
    </source>
</evidence>
<feature type="domain" description="SGNH hydrolase-type esterase" evidence="4">
    <location>
        <begin position="41"/>
        <end position="234"/>
    </location>
</feature>
<evidence type="ECO:0000313" key="5">
    <source>
        <dbReference type="EMBL" id="QIH40646.1"/>
    </source>
</evidence>
<name>A0A6G7CF21_9VIBR</name>
<dbReference type="InterPro" id="IPR037459">
    <property type="entry name" value="RhgT-like"/>
</dbReference>
<dbReference type="CDD" id="cd01821">
    <property type="entry name" value="Rhamnogalacturan_acetylesterase_like"/>
    <property type="match status" value="1"/>
</dbReference>
<dbReference type="InterPro" id="IPR013830">
    <property type="entry name" value="SGNH_hydro"/>
</dbReference>
<keyword evidence="2" id="KW-0378">Hydrolase</keyword>
<keyword evidence="6" id="KW-1185">Reference proteome</keyword>
<dbReference type="EMBL" id="CP049331">
    <property type="protein sequence ID" value="QIH40646.1"/>
    <property type="molecule type" value="Genomic_DNA"/>
</dbReference>
<dbReference type="KEGG" id="vzi:G5S32_01050"/>
<proteinExistence type="inferred from homology"/>
<reference evidence="5 6" key="1">
    <citation type="submission" date="2020-02" db="EMBL/GenBank/DDBJ databases">
        <title>A complete genome of a marine bacterium Vibrio sp. ZWAL4003 isolated from the mangrove sediment with the ability to degrade polysaccharides.</title>
        <authorList>
            <person name="Wu J."/>
            <person name="Qu W."/>
            <person name="Zeng R."/>
        </authorList>
    </citation>
    <scope>NUCLEOTIDE SEQUENCE [LARGE SCALE GENOMIC DNA]</scope>
    <source>
        <strain evidence="5 6">ZWAL4003</strain>
    </source>
</reference>